<organism evidence="1 2">
    <name type="scientific">Xylanibacter caecicola</name>
    <dbReference type="NCBI Taxonomy" id="2736294"/>
    <lineage>
        <taxon>Bacteria</taxon>
        <taxon>Pseudomonadati</taxon>
        <taxon>Bacteroidota</taxon>
        <taxon>Bacteroidia</taxon>
        <taxon>Bacteroidales</taxon>
        <taxon>Prevotellaceae</taxon>
        <taxon>Xylanibacter</taxon>
    </lineage>
</organism>
<dbReference type="Proteomes" id="UP000820977">
    <property type="component" value="Unassembled WGS sequence"/>
</dbReference>
<proteinExistence type="predicted"/>
<dbReference type="RefSeq" id="WP_172344744.1">
    <property type="nucleotide sequence ID" value="NZ_CATJFF010000021.1"/>
</dbReference>
<name>A0ABX2B1E9_9BACT</name>
<keyword evidence="2" id="KW-1185">Reference proteome</keyword>
<protein>
    <recommendedName>
        <fullName evidence="3">Apea-like HEPN domain-containing protein</fullName>
    </recommendedName>
</protein>
<evidence type="ECO:0000313" key="2">
    <source>
        <dbReference type="Proteomes" id="UP000820977"/>
    </source>
</evidence>
<reference evidence="1 2" key="1">
    <citation type="submission" date="2020-05" db="EMBL/GenBank/DDBJ databases">
        <title>Distinct polysaccharide utilization as determinants for interspecies competition between intestinal Prevotella spp.</title>
        <authorList>
            <person name="Galvez E.J.C."/>
            <person name="Iljazovic A."/>
            <person name="Strowig T."/>
        </authorList>
    </citation>
    <scope>NUCLEOTIDE SEQUENCE [LARGE SCALE GENOMIC DNA]</scope>
    <source>
        <strain evidence="1 2">PCHR</strain>
    </source>
</reference>
<evidence type="ECO:0008006" key="3">
    <source>
        <dbReference type="Google" id="ProtNLM"/>
    </source>
</evidence>
<dbReference type="EMBL" id="JABKKJ010000009">
    <property type="protein sequence ID" value="NPE25256.1"/>
    <property type="molecule type" value="Genomic_DNA"/>
</dbReference>
<gene>
    <name evidence="1" type="ORF">HPS54_06975</name>
</gene>
<comment type="caution">
    <text evidence="1">The sequence shown here is derived from an EMBL/GenBank/DDBJ whole genome shotgun (WGS) entry which is preliminary data.</text>
</comment>
<sequence length="630" mass="73511">MNDKLRTIFNYPTDTPLKFWLKYWDSCIKELCDLDSYRTQLDNPHFLLNDIIAEIEYNTFKNSENRKLFKDMLSKSSKSDKVFANLYHTQCALALKNWDNSPLYVNSICKNILQSMENYDYLNAISEKLVQVIKKEDRLLDNIKQEICLYTKSLITEFLCLGIDIHDINSFLDEDGILVTVSGQVIFAKETYYDLNQNDFCSEEAYHEAISERLKKRSIEDYINNIMRHFHKQPQDGHVILRLSGLKGSINSYIQGIHIYSVNNATYLKEPHFSKIEEPDKSFQFVNIAIPIKHRFLHTSINTAKSKANSIIDFISLNIGMEKELSISEQFAVIEIDGKECGSMDSIKDDIERARFYRDIESYNISNIADRLPGYLQEFDNSKNIDSKTFKRIANALHWHKKAMYSERHEDKLLYNWIAIESILKVSEDLKKNIIVLEKERNILNLAKILCSCILSRNFFYSYARGIYIHLIQCTQNHDNYYDLSPTLIEDAKLNLKEGQQIELSHFLNNISSIIKEMNDEVYKLDLKKLQTFYNDKNGIADFKNAVSSDITLIYRLRNLIAHNAVFSQYQTKLYAHKAQFICGSLIQAVRHYCNKYELDIESSLLRIYTDCSLFESNIDSKIKSIKGLC</sequence>
<evidence type="ECO:0000313" key="1">
    <source>
        <dbReference type="EMBL" id="NPE25256.1"/>
    </source>
</evidence>
<accession>A0ABX2B1E9</accession>